<dbReference type="GO" id="GO:0004497">
    <property type="term" value="F:monooxygenase activity"/>
    <property type="evidence" value="ECO:0007669"/>
    <property type="project" value="UniProtKB-KW"/>
</dbReference>
<dbReference type="RefSeq" id="WP_068835062.1">
    <property type="nucleotide sequence ID" value="NZ_JBHSMX010000020.1"/>
</dbReference>
<dbReference type="Proteomes" id="UP001596084">
    <property type="component" value="Unassembled WGS sequence"/>
</dbReference>
<sequence>MSGGPLPRPAGKVGACVVIAEFEVKPESFGDFAALARRFAEECVESEPGCRQFDVVQLETTPRGVLFYEAYDDAAAFEAHCGSAHLARFRAAFAPLIVGERPLRRGLA</sequence>
<protein>
    <submittedName>
        <fullName evidence="2">Quinol monooxygenase</fullName>
        <ecNumber evidence="2">1.-.-.-</ecNumber>
    </submittedName>
</protein>
<dbReference type="InterPro" id="IPR011008">
    <property type="entry name" value="Dimeric_a/b-barrel"/>
</dbReference>
<feature type="domain" description="ABM" evidence="1">
    <location>
        <begin position="16"/>
        <end position="108"/>
    </location>
</feature>
<dbReference type="EC" id="1.-.-.-" evidence="2"/>
<evidence type="ECO:0000259" key="1">
    <source>
        <dbReference type="PROSITE" id="PS51725"/>
    </source>
</evidence>
<proteinExistence type="predicted"/>
<dbReference type="PANTHER" id="PTHR33336:SF15">
    <property type="entry name" value="ABM DOMAIN-CONTAINING PROTEIN"/>
    <property type="match status" value="1"/>
</dbReference>
<evidence type="ECO:0000313" key="2">
    <source>
        <dbReference type="EMBL" id="MFC5521738.1"/>
    </source>
</evidence>
<dbReference type="SUPFAM" id="SSF54909">
    <property type="entry name" value="Dimeric alpha+beta barrel"/>
    <property type="match status" value="1"/>
</dbReference>
<dbReference type="Pfam" id="PF03992">
    <property type="entry name" value="ABM"/>
    <property type="match status" value="1"/>
</dbReference>
<accession>A0ABW0QAZ4</accession>
<organism evidence="2 3">
    <name type="scientific">Polaromonas jejuensis</name>
    <dbReference type="NCBI Taxonomy" id="457502"/>
    <lineage>
        <taxon>Bacteria</taxon>
        <taxon>Pseudomonadati</taxon>
        <taxon>Pseudomonadota</taxon>
        <taxon>Betaproteobacteria</taxon>
        <taxon>Burkholderiales</taxon>
        <taxon>Comamonadaceae</taxon>
        <taxon>Polaromonas</taxon>
    </lineage>
</organism>
<comment type="caution">
    <text evidence="2">The sequence shown here is derived from an EMBL/GenBank/DDBJ whole genome shotgun (WGS) entry which is preliminary data.</text>
</comment>
<dbReference type="InterPro" id="IPR007138">
    <property type="entry name" value="ABM_dom"/>
</dbReference>
<name>A0ABW0QAZ4_9BURK</name>
<dbReference type="EMBL" id="JBHSMX010000020">
    <property type="protein sequence ID" value="MFC5521738.1"/>
    <property type="molecule type" value="Genomic_DNA"/>
</dbReference>
<keyword evidence="2" id="KW-0560">Oxidoreductase</keyword>
<keyword evidence="3" id="KW-1185">Reference proteome</keyword>
<dbReference type="PROSITE" id="PS51725">
    <property type="entry name" value="ABM"/>
    <property type="match status" value="1"/>
</dbReference>
<gene>
    <name evidence="2" type="ORF">ACFPP7_12540</name>
</gene>
<dbReference type="Gene3D" id="3.30.70.100">
    <property type="match status" value="1"/>
</dbReference>
<keyword evidence="2" id="KW-0503">Monooxygenase</keyword>
<reference evidence="3" key="1">
    <citation type="journal article" date="2019" name="Int. J. Syst. Evol. Microbiol.">
        <title>The Global Catalogue of Microorganisms (GCM) 10K type strain sequencing project: providing services to taxonomists for standard genome sequencing and annotation.</title>
        <authorList>
            <consortium name="The Broad Institute Genomics Platform"/>
            <consortium name="The Broad Institute Genome Sequencing Center for Infectious Disease"/>
            <person name="Wu L."/>
            <person name="Ma J."/>
        </authorList>
    </citation>
    <scope>NUCLEOTIDE SEQUENCE [LARGE SCALE GENOMIC DNA]</scope>
    <source>
        <strain evidence="3">CGMCC 4.7277</strain>
    </source>
</reference>
<dbReference type="InterPro" id="IPR050744">
    <property type="entry name" value="AI-2_Isomerase_LsrG"/>
</dbReference>
<dbReference type="PANTHER" id="PTHR33336">
    <property type="entry name" value="QUINOL MONOOXYGENASE YGIN-RELATED"/>
    <property type="match status" value="1"/>
</dbReference>
<evidence type="ECO:0000313" key="3">
    <source>
        <dbReference type="Proteomes" id="UP001596084"/>
    </source>
</evidence>